<sequence>MSPEKIREKIQAVLDDAQVTMSGEDCNFAVEVSSAAFEGQSPLQRHRMVNDIFKDEFATGELHALSIKTKLPE</sequence>
<keyword evidence="4" id="KW-1185">Reference proteome</keyword>
<dbReference type="PANTHER" id="PTHR46229">
    <property type="entry name" value="BOLA TRANSCRIPTION REGULATOR"/>
    <property type="match status" value="1"/>
</dbReference>
<gene>
    <name evidence="3" type="ORF">EPV75_05575</name>
</gene>
<reference evidence="3 4" key="1">
    <citation type="journal article" date="2018" name="Environ. Microbiol.">
        <title>Genomes of ubiquitous marine and hypersaline Hydrogenovibrio, Thiomicrorhabdus and Thiomicrospira spp. encode a diversity of mechanisms to sustain chemolithoautotrophy in heterogeneous environments.</title>
        <authorList>
            <person name="Scott K.M."/>
            <person name="Williams J."/>
            <person name="Porter C.M.B."/>
            <person name="Russel S."/>
            <person name="Harmer T.L."/>
            <person name="Paul J.H."/>
            <person name="Antonen K.M."/>
            <person name="Bridges M.K."/>
            <person name="Camper G.J."/>
            <person name="Campla C.K."/>
            <person name="Casella L.G."/>
            <person name="Chase E."/>
            <person name="Conrad J.W."/>
            <person name="Cruz M.C."/>
            <person name="Dunlap D.S."/>
            <person name="Duran L."/>
            <person name="Fahsbender E.M."/>
            <person name="Goldsmith D.B."/>
            <person name="Keeley R.F."/>
            <person name="Kondoff M.R."/>
            <person name="Kussy B.I."/>
            <person name="Lane M.K."/>
            <person name="Lawler S."/>
            <person name="Leigh B.A."/>
            <person name="Lewis C."/>
            <person name="Lostal L.M."/>
            <person name="Marking D."/>
            <person name="Mancera P.A."/>
            <person name="McClenthan E.C."/>
            <person name="McIntyre E.A."/>
            <person name="Mine J.A."/>
            <person name="Modi S."/>
            <person name="Moore B.D."/>
            <person name="Morgan W.A."/>
            <person name="Nelson K.M."/>
            <person name="Nguyen K.N."/>
            <person name="Ogburn N."/>
            <person name="Parrino D.G."/>
            <person name="Pedapudi A.D."/>
            <person name="Pelham R.P."/>
            <person name="Preece A.M."/>
            <person name="Rampersad E.A."/>
            <person name="Richardson J.C."/>
            <person name="Rodgers C.M."/>
            <person name="Schaffer B.L."/>
            <person name="Sheridan N.E."/>
            <person name="Solone M.R."/>
            <person name="Staley Z.R."/>
            <person name="Tabuchi M."/>
            <person name="Waide R.J."/>
            <person name="Wanjugi P.W."/>
            <person name="Young S."/>
            <person name="Clum A."/>
            <person name="Daum C."/>
            <person name="Huntemann M."/>
            <person name="Ivanova N."/>
            <person name="Kyrpides N."/>
            <person name="Mikhailova N."/>
            <person name="Palaniappan K."/>
            <person name="Pillay M."/>
            <person name="Reddy T.B.K."/>
            <person name="Shapiro N."/>
            <person name="Stamatis D."/>
            <person name="Varghese N."/>
            <person name="Woyke T."/>
            <person name="Boden R."/>
            <person name="Freyermuth S.K."/>
            <person name="Kerfeld C.A."/>
        </authorList>
    </citation>
    <scope>NUCLEOTIDE SEQUENCE [LARGE SCALE GENOMIC DNA]</scope>
    <source>
        <strain evidence="3 4">JR-2</strain>
    </source>
</reference>
<dbReference type="Gene3D" id="3.30.300.90">
    <property type="entry name" value="BolA-like"/>
    <property type="match status" value="1"/>
</dbReference>
<dbReference type="RefSeq" id="WP_029937843.1">
    <property type="nucleotide sequence ID" value="NZ_CP035033.1"/>
</dbReference>
<dbReference type="InterPro" id="IPR050961">
    <property type="entry name" value="BolA/IbaG_stress_morph_reg"/>
</dbReference>
<evidence type="ECO:0000313" key="4">
    <source>
        <dbReference type="Proteomes" id="UP000285478"/>
    </source>
</evidence>
<dbReference type="PIRSF" id="PIRSF003113">
    <property type="entry name" value="BolA"/>
    <property type="match status" value="1"/>
</dbReference>
<organism evidence="3 4">
    <name type="scientific">Hydrogenovibrio thermophilus</name>
    <dbReference type="NCBI Taxonomy" id="265883"/>
    <lineage>
        <taxon>Bacteria</taxon>
        <taxon>Pseudomonadati</taxon>
        <taxon>Pseudomonadota</taxon>
        <taxon>Gammaproteobacteria</taxon>
        <taxon>Thiotrichales</taxon>
        <taxon>Piscirickettsiaceae</taxon>
        <taxon>Hydrogenovibrio</taxon>
    </lineage>
</organism>
<dbReference type="InterPro" id="IPR002634">
    <property type="entry name" value="BolA"/>
</dbReference>
<dbReference type="Proteomes" id="UP000285478">
    <property type="component" value="Chromosome"/>
</dbReference>
<evidence type="ECO:0000256" key="2">
    <source>
        <dbReference type="RuleBase" id="RU003860"/>
    </source>
</evidence>
<evidence type="ECO:0000256" key="1">
    <source>
        <dbReference type="ARBA" id="ARBA00005578"/>
    </source>
</evidence>
<protein>
    <submittedName>
        <fullName evidence="3">BolA family transcriptional regulator</fullName>
    </submittedName>
</protein>
<dbReference type="InterPro" id="IPR036065">
    <property type="entry name" value="BolA-like_sf"/>
</dbReference>
<accession>A0A410H2N0</accession>
<dbReference type="SUPFAM" id="SSF82657">
    <property type="entry name" value="BolA-like"/>
    <property type="match status" value="1"/>
</dbReference>
<proteinExistence type="inferred from homology"/>
<dbReference type="EMBL" id="CP035033">
    <property type="protein sequence ID" value="QAB15172.1"/>
    <property type="molecule type" value="Genomic_DNA"/>
</dbReference>
<dbReference type="KEGG" id="htr:EPV75_05575"/>
<dbReference type="PANTHER" id="PTHR46229:SF2">
    <property type="entry name" value="BOLA-LIKE PROTEIN 1"/>
    <property type="match status" value="1"/>
</dbReference>
<comment type="similarity">
    <text evidence="1 2">Belongs to the BolA/IbaG family.</text>
</comment>
<name>A0A410H2N0_9GAMM</name>
<dbReference type="Pfam" id="PF01722">
    <property type="entry name" value="BolA"/>
    <property type="match status" value="1"/>
</dbReference>
<evidence type="ECO:0000313" key="3">
    <source>
        <dbReference type="EMBL" id="QAB15172.1"/>
    </source>
</evidence>
<dbReference type="AlphaFoldDB" id="A0A410H2N0"/>